<proteinExistence type="predicted"/>
<dbReference type="AlphaFoldDB" id="K2JYA9"/>
<evidence type="ECO:0000313" key="2">
    <source>
        <dbReference type="Proteomes" id="UP000006766"/>
    </source>
</evidence>
<protein>
    <submittedName>
        <fullName evidence="1">Uncharacterized protein</fullName>
    </submittedName>
</protein>
<comment type="caution">
    <text evidence="1">The sequence shown here is derived from an EMBL/GenBank/DDBJ whole genome shotgun (WGS) entry which is preliminary data.</text>
</comment>
<sequence length="41" mass="4603">MSVFFAILKISTLIEKPKLFLSNLALRNPITRLLNTASLLT</sequence>
<organism evidence="1 2">
    <name type="scientific">Helicobacter pylori R038b</name>
    <dbReference type="NCBI Taxonomy" id="1145115"/>
    <lineage>
        <taxon>Bacteria</taxon>
        <taxon>Pseudomonadati</taxon>
        <taxon>Campylobacterota</taxon>
        <taxon>Epsilonproteobacteria</taxon>
        <taxon>Campylobacterales</taxon>
        <taxon>Helicobacteraceae</taxon>
        <taxon>Helicobacter</taxon>
    </lineage>
</organism>
<evidence type="ECO:0000313" key="1">
    <source>
        <dbReference type="EMBL" id="EKE88391.1"/>
    </source>
</evidence>
<name>K2JYA9_HELPX</name>
<accession>K2JYA9</accession>
<dbReference type="PATRIC" id="fig|1145115.3.peg.1589"/>
<reference evidence="1 2" key="1">
    <citation type="journal article" date="2013" name="Pathog. Dis.">
        <title>Genome sequences of 65 Helicobacter pylori strains isolated from asymptomatic individuals and patients with gastric cancer, peptic ulcer disease, or gastritis.</title>
        <authorList>
            <person name="Blanchard T.G."/>
            <person name="Czinn S.J."/>
            <person name="Correa P."/>
            <person name="Nakazawa T."/>
            <person name="Keelan M."/>
            <person name="Morningstar L."/>
            <person name="Santana-Cruz I."/>
            <person name="Maroo A."/>
            <person name="McCracken C."/>
            <person name="Shefchek K."/>
            <person name="Daugherty S."/>
            <person name="Song Y."/>
            <person name="Fraser C.M."/>
            <person name="Fricke W.F."/>
        </authorList>
    </citation>
    <scope>NUCLEOTIDE SEQUENCE [LARGE SCALE GENOMIC DNA]</scope>
    <source>
        <strain evidence="1 2">R038b</strain>
    </source>
</reference>
<dbReference type="Proteomes" id="UP000006766">
    <property type="component" value="Unassembled WGS sequence"/>
</dbReference>
<gene>
    <name evidence="1" type="ORF">OUM_1639</name>
</gene>
<dbReference type="EMBL" id="AMOV01000013">
    <property type="protein sequence ID" value="EKE88391.1"/>
    <property type="molecule type" value="Genomic_DNA"/>
</dbReference>